<protein>
    <submittedName>
        <fullName evidence="9">Sigma-70 family RNA polymerase sigma factor</fullName>
    </submittedName>
</protein>
<dbReference type="EMBL" id="RPFW01000001">
    <property type="protein sequence ID" value="TVZ06394.1"/>
    <property type="molecule type" value="Genomic_DNA"/>
</dbReference>
<keyword evidence="5" id="KW-0804">Transcription</keyword>
<evidence type="ECO:0000256" key="5">
    <source>
        <dbReference type="ARBA" id="ARBA00023163"/>
    </source>
</evidence>
<evidence type="ECO:0000313" key="10">
    <source>
        <dbReference type="Proteomes" id="UP000460272"/>
    </source>
</evidence>
<dbReference type="AlphaFoldDB" id="A0A6P2C4U0"/>
<dbReference type="InterPro" id="IPR037401">
    <property type="entry name" value="SnoaL-like"/>
</dbReference>
<dbReference type="Proteomes" id="UP000460272">
    <property type="component" value="Unassembled WGS sequence"/>
</dbReference>
<dbReference type="Pfam" id="PF12680">
    <property type="entry name" value="SnoaL_2"/>
    <property type="match status" value="1"/>
</dbReference>
<dbReference type="NCBIfam" id="TIGR02960">
    <property type="entry name" value="SigX5"/>
    <property type="match status" value="1"/>
</dbReference>
<dbReference type="InterPro" id="IPR036388">
    <property type="entry name" value="WH-like_DNA-bd_sf"/>
</dbReference>
<dbReference type="SUPFAM" id="SSF54427">
    <property type="entry name" value="NTF2-like"/>
    <property type="match status" value="1"/>
</dbReference>
<dbReference type="PANTHER" id="PTHR43133:SF65">
    <property type="entry name" value="ECF RNA POLYMERASE SIGMA FACTOR SIGG"/>
    <property type="match status" value="1"/>
</dbReference>
<dbReference type="CDD" id="cd00531">
    <property type="entry name" value="NTF2_like"/>
    <property type="match status" value="1"/>
</dbReference>
<organism evidence="9 10">
    <name type="scientific">Trebonia kvetii</name>
    <dbReference type="NCBI Taxonomy" id="2480626"/>
    <lineage>
        <taxon>Bacteria</taxon>
        <taxon>Bacillati</taxon>
        <taxon>Actinomycetota</taxon>
        <taxon>Actinomycetes</taxon>
        <taxon>Streptosporangiales</taxon>
        <taxon>Treboniaceae</taxon>
        <taxon>Trebonia</taxon>
    </lineage>
</organism>
<dbReference type="NCBIfam" id="TIGR02937">
    <property type="entry name" value="sigma70-ECF"/>
    <property type="match status" value="1"/>
</dbReference>
<dbReference type="InterPro" id="IPR014284">
    <property type="entry name" value="RNA_pol_sigma-70_dom"/>
</dbReference>
<dbReference type="GO" id="GO:0016987">
    <property type="term" value="F:sigma factor activity"/>
    <property type="evidence" value="ECO:0007669"/>
    <property type="project" value="UniProtKB-KW"/>
</dbReference>
<evidence type="ECO:0000259" key="7">
    <source>
        <dbReference type="Pfam" id="PF08281"/>
    </source>
</evidence>
<proteinExistence type="inferred from homology"/>
<dbReference type="InterPro" id="IPR039425">
    <property type="entry name" value="RNA_pol_sigma-70-like"/>
</dbReference>
<evidence type="ECO:0000259" key="6">
    <source>
        <dbReference type="Pfam" id="PF04542"/>
    </source>
</evidence>
<dbReference type="SUPFAM" id="SSF88659">
    <property type="entry name" value="Sigma3 and sigma4 domains of RNA polymerase sigma factors"/>
    <property type="match status" value="1"/>
</dbReference>
<dbReference type="GO" id="GO:0003677">
    <property type="term" value="F:DNA binding"/>
    <property type="evidence" value="ECO:0007669"/>
    <property type="project" value="InterPro"/>
</dbReference>
<dbReference type="InterPro" id="IPR014305">
    <property type="entry name" value="RNA_pol_sigma-G_actinobac"/>
</dbReference>
<keyword evidence="4" id="KW-0731">Sigma factor</keyword>
<feature type="domain" description="RNA polymerase sigma factor 70 region 4 type 2" evidence="7">
    <location>
        <begin position="161"/>
        <end position="210"/>
    </location>
</feature>
<dbReference type="SUPFAM" id="SSF88946">
    <property type="entry name" value="Sigma2 domain of RNA polymerase sigma factors"/>
    <property type="match status" value="1"/>
</dbReference>
<gene>
    <name evidence="9" type="ORF">EAS64_02935</name>
</gene>
<evidence type="ECO:0000259" key="8">
    <source>
        <dbReference type="Pfam" id="PF12680"/>
    </source>
</evidence>
<evidence type="ECO:0000256" key="1">
    <source>
        <dbReference type="ARBA" id="ARBA00010641"/>
    </source>
</evidence>
<dbReference type="InterPro" id="IPR032710">
    <property type="entry name" value="NTF2-like_dom_sf"/>
</dbReference>
<dbReference type="OrthoDB" id="3211555at2"/>
<dbReference type="Gene3D" id="1.10.10.10">
    <property type="entry name" value="Winged helix-like DNA-binding domain superfamily/Winged helix DNA-binding domain"/>
    <property type="match status" value="1"/>
</dbReference>
<sequence>MLRRAAGRDTDSREAPVPDSTDIALLARAVAGDSAAFAALVGPLRGPVFRHCYRMLGSGADAEDATQDTLERVWRKLGTYDGSGPFGAWLQRIATNVCLDGLRARRARIGLVGYGPPTAPGAPLGPPDPELAWVEPVSDTDLRVSQDPQDEVVRREEISLAFVAALQLLAPRQRAALLLHDVLGFTHAEVAEVLEVSTTAVNSLLSRARESVRSSAGQPQPDMTEPRVQQLLQRYVRAWQLADIDAFVRLVTEDVRFTMPPLTAWFDGREAVAAFVENAIFAAVRPHGVQLRAGSCNGQPAFGTYEPDGAGRFAVSGLQVLQLGEASGQPLITTLVSYRDPALAIRCGLPPSLP</sequence>
<comment type="subunit">
    <text evidence="2">Interacts transiently with the RNA polymerase catalytic core formed by RpoA, RpoB, RpoC and RpoZ (2 alpha, 1 beta, 1 beta' and 1 omega subunit) to form the RNA polymerase holoenzyme that can initiate transcription.</text>
</comment>
<dbReference type="GO" id="GO:0006352">
    <property type="term" value="P:DNA-templated transcription initiation"/>
    <property type="evidence" value="ECO:0007669"/>
    <property type="project" value="InterPro"/>
</dbReference>
<feature type="domain" description="SnoaL-like" evidence="8">
    <location>
        <begin position="233"/>
        <end position="305"/>
    </location>
</feature>
<dbReference type="Gene3D" id="1.10.1740.10">
    <property type="match status" value="1"/>
</dbReference>
<keyword evidence="10" id="KW-1185">Reference proteome</keyword>
<dbReference type="NCBIfam" id="NF006089">
    <property type="entry name" value="PRK08241.1"/>
    <property type="match status" value="1"/>
</dbReference>
<comment type="similarity">
    <text evidence="1">Belongs to the sigma-70 factor family. ECF subfamily.</text>
</comment>
<dbReference type="InterPro" id="IPR013249">
    <property type="entry name" value="RNA_pol_sigma70_r4_t2"/>
</dbReference>
<dbReference type="InterPro" id="IPR013324">
    <property type="entry name" value="RNA_pol_sigma_r3/r4-like"/>
</dbReference>
<evidence type="ECO:0000256" key="4">
    <source>
        <dbReference type="ARBA" id="ARBA00023082"/>
    </source>
</evidence>
<dbReference type="Pfam" id="PF08281">
    <property type="entry name" value="Sigma70_r4_2"/>
    <property type="match status" value="1"/>
</dbReference>
<evidence type="ECO:0000313" key="9">
    <source>
        <dbReference type="EMBL" id="TVZ06394.1"/>
    </source>
</evidence>
<dbReference type="Gene3D" id="3.10.450.50">
    <property type="match status" value="1"/>
</dbReference>
<dbReference type="Pfam" id="PF04542">
    <property type="entry name" value="Sigma70_r2"/>
    <property type="match status" value="1"/>
</dbReference>
<evidence type="ECO:0000256" key="3">
    <source>
        <dbReference type="ARBA" id="ARBA00023015"/>
    </source>
</evidence>
<dbReference type="InterPro" id="IPR013325">
    <property type="entry name" value="RNA_pol_sigma_r2"/>
</dbReference>
<reference evidence="9 10" key="1">
    <citation type="submission" date="2018-11" db="EMBL/GenBank/DDBJ databases">
        <title>Trebonia kvetii gen.nov., sp.nov., a novel acidophilic actinobacterium, and proposal of the new actinobacterial family Treboniaceae fam. nov.</title>
        <authorList>
            <person name="Rapoport D."/>
            <person name="Sagova-Mareckova M."/>
            <person name="Sedlacek I."/>
            <person name="Provaznik J."/>
            <person name="Kralova S."/>
            <person name="Pavlinic D."/>
            <person name="Benes V."/>
            <person name="Kopecky J."/>
        </authorList>
    </citation>
    <scope>NUCLEOTIDE SEQUENCE [LARGE SCALE GENOMIC DNA]</scope>
    <source>
        <strain evidence="9 10">15Tr583</strain>
    </source>
</reference>
<keyword evidence="3" id="KW-0805">Transcription regulation</keyword>
<feature type="domain" description="RNA polymerase sigma-70 region 2" evidence="6">
    <location>
        <begin position="43"/>
        <end position="106"/>
    </location>
</feature>
<name>A0A6P2C4U0_9ACTN</name>
<dbReference type="InterPro" id="IPR007627">
    <property type="entry name" value="RNA_pol_sigma70_r2"/>
</dbReference>
<dbReference type="CDD" id="cd06171">
    <property type="entry name" value="Sigma70_r4"/>
    <property type="match status" value="1"/>
</dbReference>
<comment type="caution">
    <text evidence="9">The sequence shown here is derived from an EMBL/GenBank/DDBJ whole genome shotgun (WGS) entry which is preliminary data.</text>
</comment>
<dbReference type="PANTHER" id="PTHR43133">
    <property type="entry name" value="RNA POLYMERASE ECF-TYPE SIGMA FACTO"/>
    <property type="match status" value="1"/>
</dbReference>
<evidence type="ECO:0000256" key="2">
    <source>
        <dbReference type="ARBA" id="ARBA00011344"/>
    </source>
</evidence>
<accession>A0A6P2C4U0</accession>